<dbReference type="AlphaFoldDB" id="A0AAV8YI59"/>
<name>A0AAV8YI59_9CUCU</name>
<reference evidence="1" key="1">
    <citation type="journal article" date="2023" name="Insect Mol. Biol.">
        <title>Genome sequencing provides insights into the evolution of gene families encoding plant cell wall-degrading enzymes in longhorned beetles.</title>
        <authorList>
            <person name="Shin N.R."/>
            <person name="Okamura Y."/>
            <person name="Kirsch R."/>
            <person name="Pauchet Y."/>
        </authorList>
    </citation>
    <scope>NUCLEOTIDE SEQUENCE</scope>
    <source>
        <strain evidence="1">RBIC_L_NR</strain>
    </source>
</reference>
<accession>A0AAV8YI59</accession>
<comment type="caution">
    <text evidence="1">The sequence shown here is derived from an EMBL/GenBank/DDBJ whole genome shotgun (WGS) entry which is preliminary data.</text>
</comment>
<keyword evidence="2" id="KW-1185">Reference proteome</keyword>
<evidence type="ECO:0000313" key="1">
    <source>
        <dbReference type="EMBL" id="KAJ8950593.1"/>
    </source>
</evidence>
<sequence>MAHYVLNRILPTISTKTSVLAIQPISFFSALYFYTTGSYQRTVGQSYNISMSQQSVSRAIMEVTSAIVTVLGQEWIRFPTTVEEKNVLKARFMQSTGFPGVIAAIDCIHIAIIAQLRNIIT</sequence>
<gene>
    <name evidence="1" type="ORF">NQ314_007818</name>
</gene>
<dbReference type="Proteomes" id="UP001162156">
    <property type="component" value="Unassembled WGS sequence"/>
</dbReference>
<dbReference type="EMBL" id="JANEYF010002166">
    <property type="protein sequence ID" value="KAJ8950593.1"/>
    <property type="molecule type" value="Genomic_DNA"/>
</dbReference>
<evidence type="ECO:0008006" key="3">
    <source>
        <dbReference type="Google" id="ProtNLM"/>
    </source>
</evidence>
<protein>
    <recommendedName>
        <fullName evidence="3">Nuclease HARBI1</fullName>
    </recommendedName>
</protein>
<organism evidence="1 2">
    <name type="scientific">Rhamnusium bicolor</name>
    <dbReference type="NCBI Taxonomy" id="1586634"/>
    <lineage>
        <taxon>Eukaryota</taxon>
        <taxon>Metazoa</taxon>
        <taxon>Ecdysozoa</taxon>
        <taxon>Arthropoda</taxon>
        <taxon>Hexapoda</taxon>
        <taxon>Insecta</taxon>
        <taxon>Pterygota</taxon>
        <taxon>Neoptera</taxon>
        <taxon>Endopterygota</taxon>
        <taxon>Coleoptera</taxon>
        <taxon>Polyphaga</taxon>
        <taxon>Cucujiformia</taxon>
        <taxon>Chrysomeloidea</taxon>
        <taxon>Cerambycidae</taxon>
        <taxon>Lepturinae</taxon>
        <taxon>Rhagiini</taxon>
        <taxon>Rhamnusium</taxon>
    </lineage>
</organism>
<evidence type="ECO:0000313" key="2">
    <source>
        <dbReference type="Proteomes" id="UP001162156"/>
    </source>
</evidence>
<proteinExistence type="predicted"/>